<dbReference type="NCBIfam" id="TIGR02231">
    <property type="entry name" value="mucoidy inhibitor MuiA family protein"/>
    <property type="match status" value="1"/>
</dbReference>
<keyword evidence="1" id="KW-0175">Coiled coil</keyword>
<accession>A0ABR3ISD2</accession>
<keyword evidence="5" id="KW-1185">Reference proteome</keyword>
<name>A0ABR3ISD2_9AGAR</name>
<feature type="domain" description="DUF4140" evidence="3">
    <location>
        <begin position="28"/>
        <end position="122"/>
    </location>
</feature>
<organism evidence="4 5">
    <name type="scientific">Hohenbuehelia grisea</name>
    <dbReference type="NCBI Taxonomy" id="104357"/>
    <lineage>
        <taxon>Eukaryota</taxon>
        <taxon>Fungi</taxon>
        <taxon>Dikarya</taxon>
        <taxon>Basidiomycota</taxon>
        <taxon>Agaricomycotina</taxon>
        <taxon>Agaricomycetes</taxon>
        <taxon>Agaricomycetidae</taxon>
        <taxon>Agaricales</taxon>
        <taxon>Pleurotineae</taxon>
        <taxon>Pleurotaceae</taxon>
        <taxon>Hohenbuehelia</taxon>
    </lineage>
</organism>
<dbReference type="InterPro" id="IPR025554">
    <property type="entry name" value="DUF4140"/>
</dbReference>
<evidence type="ECO:0000256" key="1">
    <source>
        <dbReference type="SAM" id="Coils"/>
    </source>
</evidence>
<dbReference type="Proteomes" id="UP001556367">
    <property type="component" value="Unassembled WGS sequence"/>
</dbReference>
<protein>
    <recommendedName>
        <fullName evidence="6">Mucoidy inhibitor A</fullName>
    </recommendedName>
</protein>
<evidence type="ECO:0008006" key="6">
    <source>
        <dbReference type="Google" id="ProtNLM"/>
    </source>
</evidence>
<proteinExistence type="predicted"/>
<dbReference type="Pfam" id="PF13600">
    <property type="entry name" value="DUF4140"/>
    <property type="match status" value="1"/>
</dbReference>
<dbReference type="Pfam" id="PF13598">
    <property type="entry name" value="DUF4139"/>
    <property type="match status" value="1"/>
</dbReference>
<feature type="domain" description="DUF4139" evidence="2">
    <location>
        <begin position="194"/>
        <end position="569"/>
    </location>
</feature>
<evidence type="ECO:0000259" key="2">
    <source>
        <dbReference type="Pfam" id="PF13598"/>
    </source>
</evidence>
<feature type="coiled-coil region" evidence="1">
    <location>
        <begin position="129"/>
        <end position="156"/>
    </location>
</feature>
<dbReference type="InterPro" id="IPR011935">
    <property type="entry name" value="CHP02231"/>
</dbReference>
<dbReference type="PANTHER" id="PTHR31005:SF8">
    <property type="entry name" value="DUF4139 DOMAIN-CONTAINING PROTEIN"/>
    <property type="match status" value="1"/>
</dbReference>
<sequence>MTQAALPPKFEVHTVELVSVESSKITSVSLYSGRAEITRTYTLNVPTGQNQVKISGLPNVLDHSSLRVEGRGAAAIHGVTIASTPIPPIPSTSDALVALEHKQAKLNKAVARCQKAISSLETFVGSVIIGKYEAEGEKLDDKLLELEQLLKEVDKDIITERARLGGSNHRNHELGQTATISVFAETGGDIELVLIYAVDQANWSATYDIRVDMQTKEQPVALIYKAAIWQSTGESWEDVPLTLETVTPTFGMSLPELDPWRISVWKPSPPPGANVFSARAGFGGGGLKRQRMLRKSSAAFTAEDGEDFSDEAVGCALYCDEPPMQHMQLGIASQGAMSATYKVPGLISIPSDGQEHSVTIVQLQLDATMSRVSIPRAETRVHLKAKVKNASEYTLLSGNASVYVDGSFISKSSVPAVSPQESFECPLGLDPSIRLTYHPVEKKASKSGFYSKTATQTFTQRITIHNTRSIAIEDLKIVDHIPISEDAQITVKLVAPALTTPSNTGTLGGKGTRPDPVKVSEGVVAQWDGAEEAEAELTSLGKDGKLNWVCSVPAQGKVNLQLQWEVASPASITVTGL</sequence>
<comment type="caution">
    <text evidence="4">The sequence shown here is derived from an EMBL/GenBank/DDBJ whole genome shotgun (WGS) entry which is preliminary data.</text>
</comment>
<gene>
    <name evidence="4" type="ORF">HGRIS_012479</name>
</gene>
<reference evidence="5" key="1">
    <citation type="submission" date="2024-06" db="EMBL/GenBank/DDBJ databases">
        <title>Multi-omics analyses provide insights into the biosynthesis of the anticancer antibiotic pleurotin in Hohenbuehelia grisea.</title>
        <authorList>
            <person name="Weaver J.A."/>
            <person name="Alberti F."/>
        </authorList>
    </citation>
    <scope>NUCLEOTIDE SEQUENCE [LARGE SCALE GENOMIC DNA]</scope>
    <source>
        <strain evidence="5">T-177</strain>
    </source>
</reference>
<evidence type="ECO:0000313" key="4">
    <source>
        <dbReference type="EMBL" id="KAL0946220.1"/>
    </source>
</evidence>
<dbReference type="EMBL" id="JASNQZ010000015">
    <property type="protein sequence ID" value="KAL0946220.1"/>
    <property type="molecule type" value="Genomic_DNA"/>
</dbReference>
<evidence type="ECO:0000259" key="3">
    <source>
        <dbReference type="Pfam" id="PF13600"/>
    </source>
</evidence>
<dbReference type="PANTHER" id="PTHR31005">
    <property type="entry name" value="DUF4139 DOMAIN-CONTAINING PROTEIN"/>
    <property type="match status" value="1"/>
</dbReference>
<dbReference type="InterPro" id="IPR037291">
    <property type="entry name" value="DUF4139"/>
</dbReference>
<evidence type="ECO:0000313" key="5">
    <source>
        <dbReference type="Proteomes" id="UP001556367"/>
    </source>
</evidence>